<gene>
    <name evidence="3" type="ORF">TIFTF001_028535</name>
</gene>
<sequence length="320" mass="35314">MGQSSKKKKKKRSGGGGSGRRSKGRMPLKDLDSHHSSDDNDLLSEEITALCAIFQEDCKYVPGSPPQIFIKLRPYSKDMGFEDLDVSAVLHVRCLPGYPYKCPKLHITPEKGLSDTDADKLLSLLHDQANTNARDGRVMIFNLVEAAQEFLSEIGPVGQSDEPVSSSRMDSSGQLFHQDNTNLGGPFVYGFIDLFSGSEESWNWGFGLDENRGIKTSVPARTLDGKITTSKIQEKHVQNYVRPSVFQETRQDSLLSPITKLRTLKEESEGDKNISSADSSTSSEEISVGNSSTSGEEDDAFSKKRGESVDRLFLHCPFLL</sequence>
<evidence type="ECO:0000313" key="3">
    <source>
        <dbReference type="EMBL" id="GMN59452.1"/>
    </source>
</evidence>
<keyword evidence="4" id="KW-1185">Reference proteome</keyword>
<feature type="compositionally biased region" description="Basic and acidic residues" evidence="1">
    <location>
        <begin position="27"/>
        <end position="38"/>
    </location>
</feature>
<protein>
    <recommendedName>
        <fullName evidence="2">RWD domain-containing protein</fullName>
    </recommendedName>
</protein>
<dbReference type="AlphaFoldDB" id="A0AA88J1M6"/>
<dbReference type="InterPro" id="IPR040213">
    <property type="entry name" value="GIR2-like"/>
</dbReference>
<dbReference type="InterPro" id="IPR016135">
    <property type="entry name" value="UBQ-conjugating_enzyme/RWD"/>
</dbReference>
<reference evidence="3" key="1">
    <citation type="submission" date="2023-07" db="EMBL/GenBank/DDBJ databases">
        <title>draft genome sequence of fig (Ficus carica).</title>
        <authorList>
            <person name="Takahashi T."/>
            <person name="Nishimura K."/>
        </authorList>
    </citation>
    <scope>NUCLEOTIDE SEQUENCE</scope>
</reference>
<comment type="caution">
    <text evidence="3">The sequence shown here is derived from an EMBL/GenBank/DDBJ whole genome shotgun (WGS) entry which is preliminary data.</text>
</comment>
<name>A0AA88J1M6_FICCA</name>
<dbReference type="Proteomes" id="UP001187192">
    <property type="component" value="Unassembled WGS sequence"/>
</dbReference>
<dbReference type="SUPFAM" id="SSF54495">
    <property type="entry name" value="UBC-like"/>
    <property type="match status" value="1"/>
</dbReference>
<dbReference type="GO" id="GO:0009893">
    <property type="term" value="P:positive regulation of metabolic process"/>
    <property type="evidence" value="ECO:0007669"/>
    <property type="project" value="UniProtKB-ARBA"/>
</dbReference>
<proteinExistence type="predicted"/>
<dbReference type="SMART" id="SM00591">
    <property type="entry name" value="RWD"/>
    <property type="match status" value="1"/>
</dbReference>
<dbReference type="FunFam" id="3.10.110.10:FF:000050">
    <property type="entry name" value="eIF-2-alpha kinase GCN2"/>
    <property type="match status" value="1"/>
</dbReference>
<evidence type="ECO:0000259" key="2">
    <source>
        <dbReference type="PROSITE" id="PS50908"/>
    </source>
</evidence>
<feature type="domain" description="RWD" evidence="2">
    <location>
        <begin position="45"/>
        <end position="154"/>
    </location>
</feature>
<dbReference type="Pfam" id="PF05773">
    <property type="entry name" value="RWD"/>
    <property type="match status" value="1"/>
</dbReference>
<accession>A0AA88J1M6</accession>
<feature type="compositionally biased region" description="Low complexity" evidence="1">
    <location>
        <begin position="273"/>
        <end position="294"/>
    </location>
</feature>
<dbReference type="GO" id="GO:0010468">
    <property type="term" value="P:regulation of gene expression"/>
    <property type="evidence" value="ECO:0007669"/>
    <property type="project" value="UniProtKB-ARBA"/>
</dbReference>
<dbReference type="GO" id="GO:0033554">
    <property type="term" value="P:cellular response to stress"/>
    <property type="evidence" value="ECO:0007669"/>
    <property type="project" value="UniProtKB-ARBA"/>
</dbReference>
<evidence type="ECO:0000256" key="1">
    <source>
        <dbReference type="SAM" id="MobiDB-lite"/>
    </source>
</evidence>
<dbReference type="PROSITE" id="PS50908">
    <property type="entry name" value="RWD"/>
    <property type="match status" value="1"/>
</dbReference>
<feature type="region of interest" description="Disordered" evidence="1">
    <location>
        <begin position="265"/>
        <end position="304"/>
    </location>
</feature>
<dbReference type="EMBL" id="BTGU01000087">
    <property type="protein sequence ID" value="GMN59452.1"/>
    <property type="molecule type" value="Genomic_DNA"/>
</dbReference>
<dbReference type="Gene3D" id="3.10.110.10">
    <property type="entry name" value="Ubiquitin Conjugating Enzyme"/>
    <property type="match status" value="1"/>
</dbReference>
<organism evidence="3 4">
    <name type="scientific">Ficus carica</name>
    <name type="common">Common fig</name>
    <dbReference type="NCBI Taxonomy" id="3494"/>
    <lineage>
        <taxon>Eukaryota</taxon>
        <taxon>Viridiplantae</taxon>
        <taxon>Streptophyta</taxon>
        <taxon>Embryophyta</taxon>
        <taxon>Tracheophyta</taxon>
        <taxon>Spermatophyta</taxon>
        <taxon>Magnoliopsida</taxon>
        <taxon>eudicotyledons</taxon>
        <taxon>Gunneridae</taxon>
        <taxon>Pentapetalae</taxon>
        <taxon>rosids</taxon>
        <taxon>fabids</taxon>
        <taxon>Rosales</taxon>
        <taxon>Moraceae</taxon>
        <taxon>Ficeae</taxon>
        <taxon>Ficus</taxon>
    </lineage>
</organism>
<feature type="compositionally biased region" description="Basic residues" evidence="1">
    <location>
        <begin position="1"/>
        <end position="13"/>
    </location>
</feature>
<dbReference type="InterPro" id="IPR006575">
    <property type="entry name" value="RWD_dom"/>
</dbReference>
<dbReference type="PANTHER" id="PTHR12292">
    <property type="entry name" value="RWD DOMAIN-CONTAINING PROTEIN"/>
    <property type="match status" value="1"/>
</dbReference>
<feature type="region of interest" description="Disordered" evidence="1">
    <location>
        <begin position="1"/>
        <end position="39"/>
    </location>
</feature>
<evidence type="ECO:0000313" key="4">
    <source>
        <dbReference type="Proteomes" id="UP001187192"/>
    </source>
</evidence>
<dbReference type="CDD" id="cd23818">
    <property type="entry name" value="RWD_RNF25"/>
    <property type="match status" value="1"/>
</dbReference>
<dbReference type="GO" id="GO:0051246">
    <property type="term" value="P:regulation of protein metabolic process"/>
    <property type="evidence" value="ECO:0007669"/>
    <property type="project" value="UniProtKB-ARBA"/>
</dbReference>